<dbReference type="InterPro" id="IPR013766">
    <property type="entry name" value="Thioredoxin_domain"/>
</dbReference>
<proteinExistence type="predicted"/>
<comment type="caution">
    <text evidence="6">The sequence shown here is derived from an EMBL/GenBank/DDBJ whole genome shotgun (WGS) entry which is preliminary data.</text>
</comment>
<feature type="domain" description="Thioredoxin" evidence="5">
    <location>
        <begin position="1"/>
        <end position="127"/>
    </location>
</feature>
<dbReference type="EMBL" id="JAEHFW010000001">
    <property type="protein sequence ID" value="MBK0378901.1"/>
    <property type="molecule type" value="Genomic_DNA"/>
</dbReference>
<dbReference type="AlphaFoldDB" id="A0A934PSP2"/>
<dbReference type="CDD" id="cd02966">
    <property type="entry name" value="TlpA_like_family"/>
    <property type="match status" value="1"/>
</dbReference>
<evidence type="ECO:0000256" key="1">
    <source>
        <dbReference type="ARBA" id="ARBA00004196"/>
    </source>
</evidence>
<dbReference type="PANTHER" id="PTHR42852">
    <property type="entry name" value="THIOL:DISULFIDE INTERCHANGE PROTEIN DSBE"/>
    <property type="match status" value="1"/>
</dbReference>
<dbReference type="Pfam" id="PF13905">
    <property type="entry name" value="Thioredoxin_8"/>
    <property type="match status" value="1"/>
</dbReference>
<dbReference type="GO" id="GO:0030313">
    <property type="term" value="C:cell envelope"/>
    <property type="evidence" value="ECO:0007669"/>
    <property type="project" value="UniProtKB-SubCell"/>
</dbReference>
<comment type="subcellular location">
    <subcellularLocation>
        <location evidence="1">Cell envelope</location>
    </subcellularLocation>
</comment>
<sequence length="127" mass="14875">MLKGRNIKTDYSKNQYTLINFWASYCVPCRQENADLRQLYDKYKNKGFNIVSISIDENKDYWRQASRQDSIPWLNIAELTEQQGSKNIKNFAVKIIPSNYLIDSKGRIIAKDVSFTDLKKQVSENIE</sequence>
<evidence type="ECO:0000256" key="2">
    <source>
        <dbReference type="ARBA" id="ARBA00022748"/>
    </source>
</evidence>
<dbReference type="SUPFAM" id="SSF52833">
    <property type="entry name" value="Thioredoxin-like"/>
    <property type="match status" value="1"/>
</dbReference>
<dbReference type="InterPro" id="IPR017937">
    <property type="entry name" value="Thioredoxin_CS"/>
</dbReference>
<dbReference type="InterPro" id="IPR012336">
    <property type="entry name" value="Thioredoxin-like_fold"/>
</dbReference>
<dbReference type="PROSITE" id="PS00194">
    <property type="entry name" value="THIOREDOXIN_1"/>
    <property type="match status" value="1"/>
</dbReference>
<dbReference type="PANTHER" id="PTHR42852:SF6">
    <property type="entry name" value="THIOL:DISULFIDE INTERCHANGE PROTEIN DSBE"/>
    <property type="match status" value="1"/>
</dbReference>
<keyword evidence="7" id="KW-1185">Reference proteome</keyword>
<dbReference type="Gene3D" id="3.40.30.10">
    <property type="entry name" value="Glutaredoxin"/>
    <property type="match status" value="1"/>
</dbReference>
<keyword evidence="4" id="KW-0676">Redox-active center</keyword>
<reference evidence="6" key="1">
    <citation type="submission" date="2020-12" db="EMBL/GenBank/DDBJ databases">
        <title>Bacterial novel species Mucilaginibacter sp. SD-g isolated from soil.</title>
        <authorList>
            <person name="Jung H.-Y."/>
        </authorList>
    </citation>
    <scope>NUCLEOTIDE SEQUENCE</scope>
    <source>
        <strain evidence="6">SD-g</strain>
    </source>
</reference>
<dbReference type="InterPro" id="IPR050553">
    <property type="entry name" value="Thioredoxin_ResA/DsbE_sf"/>
</dbReference>
<accession>A0A934PSP2</accession>
<organism evidence="6 7">
    <name type="scientific">Mucilaginibacter segetis</name>
    <dbReference type="NCBI Taxonomy" id="2793071"/>
    <lineage>
        <taxon>Bacteria</taxon>
        <taxon>Pseudomonadati</taxon>
        <taxon>Bacteroidota</taxon>
        <taxon>Sphingobacteriia</taxon>
        <taxon>Sphingobacteriales</taxon>
        <taxon>Sphingobacteriaceae</taxon>
        <taxon>Mucilaginibacter</taxon>
    </lineage>
</organism>
<evidence type="ECO:0000256" key="3">
    <source>
        <dbReference type="ARBA" id="ARBA00023157"/>
    </source>
</evidence>
<protein>
    <submittedName>
        <fullName evidence="6">TlpA family protein disulfide reductase</fullName>
    </submittedName>
</protein>
<dbReference type="GO" id="GO:0017004">
    <property type="term" value="P:cytochrome complex assembly"/>
    <property type="evidence" value="ECO:0007669"/>
    <property type="project" value="UniProtKB-KW"/>
</dbReference>
<evidence type="ECO:0000256" key="4">
    <source>
        <dbReference type="ARBA" id="ARBA00023284"/>
    </source>
</evidence>
<evidence type="ECO:0000313" key="6">
    <source>
        <dbReference type="EMBL" id="MBK0378901.1"/>
    </source>
</evidence>
<keyword evidence="3" id="KW-1015">Disulfide bond</keyword>
<keyword evidence="2" id="KW-0201">Cytochrome c-type biogenesis</keyword>
<dbReference type="Proteomes" id="UP000613193">
    <property type="component" value="Unassembled WGS sequence"/>
</dbReference>
<evidence type="ECO:0000313" key="7">
    <source>
        <dbReference type="Proteomes" id="UP000613193"/>
    </source>
</evidence>
<name>A0A934PSP2_9SPHI</name>
<dbReference type="InterPro" id="IPR036249">
    <property type="entry name" value="Thioredoxin-like_sf"/>
</dbReference>
<gene>
    <name evidence="6" type="ORF">I5M19_06260</name>
</gene>
<dbReference type="PROSITE" id="PS51352">
    <property type="entry name" value="THIOREDOXIN_2"/>
    <property type="match status" value="1"/>
</dbReference>
<evidence type="ECO:0000259" key="5">
    <source>
        <dbReference type="PROSITE" id="PS51352"/>
    </source>
</evidence>